<dbReference type="Gene3D" id="3.30.420.280">
    <property type="match status" value="1"/>
</dbReference>
<dbReference type="GeneID" id="303303701"/>
<organism evidence="1 2">
    <name type="scientific">Glutamicibacter ardleyensis</name>
    <dbReference type="NCBI Taxonomy" id="225894"/>
    <lineage>
        <taxon>Bacteria</taxon>
        <taxon>Bacillati</taxon>
        <taxon>Actinomycetota</taxon>
        <taxon>Actinomycetes</taxon>
        <taxon>Micrococcales</taxon>
        <taxon>Micrococcaceae</taxon>
        <taxon>Glutamicibacter</taxon>
    </lineage>
</organism>
<keyword evidence="2" id="KW-1185">Reference proteome</keyword>
<dbReference type="Gene3D" id="3.40.50.300">
    <property type="entry name" value="P-loop containing nucleotide triphosphate hydrolases"/>
    <property type="match status" value="1"/>
</dbReference>
<reference evidence="2" key="1">
    <citation type="journal article" date="2019" name="Int. J. Syst. Evol. Microbiol.">
        <title>The Global Catalogue of Microorganisms (GCM) 10K type strain sequencing project: providing services to taxonomists for standard genome sequencing and annotation.</title>
        <authorList>
            <consortium name="The Broad Institute Genomics Platform"/>
            <consortium name="The Broad Institute Genome Sequencing Center for Infectious Disease"/>
            <person name="Wu L."/>
            <person name="Ma J."/>
        </authorList>
    </citation>
    <scope>NUCLEOTIDE SEQUENCE [LARGE SCALE GENOMIC DNA]</scope>
    <source>
        <strain evidence="2">CGMCC 1.3685</strain>
    </source>
</reference>
<proteinExistence type="predicted"/>
<name>A0ABQ2DFT2_9MICC</name>
<accession>A0ABQ2DFT2</accession>
<protein>
    <submittedName>
        <fullName evidence="1">Phage terminase large subunit</fullName>
    </submittedName>
</protein>
<dbReference type="RefSeq" id="WP_229677036.1">
    <property type="nucleotide sequence ID" value="NZ_BMKX01000002.1"/>
</dbReference>
<dbReference type="EMBL" id="BMKX01000002">
    <property type="protein sequence ID" value="GGJ55740.1"/>
    <property type="molecule type" value="Genomic_DNA"/>
</dbReference>
<comment type="caution">
    <text evidence="1">The sequence shown here is derived from an EMBL/GenBank/DDBJ whole genome shotgun (WGS) entry which is preliminary data.</text>
</comment>
<gene>
    <name evidence="1" type="ORF">GCM10007173_13200</name>
</gene>
<evidence type="ECO:0000313" key="2">
    <source>
        <dbReference type="Proteomes" id="UP000606115"/>
    </source>
</evidence>
<dbReference type="Proteomes" id="UP000606115">
    <property type="component" value="Unassembled WGS sequence"/>
</dbReference>
<evidence type="ECO:0000313" key="1">
    <source>
        <dbReference type="EMBL" id="GGJ55740.1"/>
    </source>
</evidence>
<sequence>MANVMSDRQITAVANAEGRVNIYEGAIRSGKTFASILRWLAFVITAPPNGQLIMIGKNKDSIFRNVFEPIESEPALNMVAQHVHYRQGSPTARIFGRRVHVVGANDQKAESKIRGMTVGGAYVDEVTVLPVEFFKQLLGRMSVDGAKLFGTTNPDSPSHWLKTEYLDKIDHPDPEVKLIGWKRFHFTIDDNPSLSDDYKNSLRREYTGLWFRRFILGLWVSAEGAIYDMWDAAQFNRDRPKDGGHLVQWEDLPEMEDLLCVGLDYGTTNPTSAILLGMGIDGRLYAIDEYRHVSKDGEIRLTDKQLSERLISWIGKKHLPDSTPERPRDDGFLEPRFLIIDPSAASLQTQLLVDGVTNVEHAENDVTYGIRKVASLMSQKLLLVSSLCHGLISELPGYSWDPDEQLKGRDKPLKTADHSCDAIRYAVATTEQMWARRVNYRVAA</sequence>
<dbReference type="Pfam" id="PF03237">
    <property type="entry name" value="Terminase_6N"/>
    <property type="match status" value="1"/>
</dbReference>
<dbReference type="InterPro" id="IPR027417">
    <property type="entry name" value="P-loop_NTPase"/>
</dbReference>